<sequence>MTSTRTLIRRAALAATATTAALVLAACGGDDGGHDASGTHKSPSASADASATGAPAGAHNDQDVSFAQGMIPHHQQALEMAELAADRASSAQVKDLAARVQKAQDPEIRTMSGWLKAWGEDVPAATPGMDHSGHSGGSGMAGMMDPADMDKLSKASGKDFDTMFLTMMVEHHEGAVEMAETEKAKGRYNPATELADAVITAQTAEIKEMNKLLGKNGG</sequence>
<dbReference type="RefSeq" id="WP_126393629.1">
    <property type="nucleotide sequence ID" value="NZ_CP034539.1"/>
</dbReference>
<protein>
    <submittedName>
        <fullName evidence="4">DUF305 domain-containing protein</fullName>
    </submittedName>
</protein>
<evidence type="ECO:0000259" key="3">
    <source>
        <dbReference type="Pfam" id="PF03713"/>
    </source>
</evidence>
<evidence type="ECO:0000313" key="4">
    <source>
        <dbReference type="EMBL" id="AZQ36173.1"/>
    </source>
</evidence>
<feature type="region of interest" description="Disordered" evidence="1">
    <location>
        <begin position="33"/>
        <end position="61"/>
    </location>
</feature>
<dbReference type="KEGG" id="scya:EJ357_24030"/>
<feature type="domain" description="DUF305" evidence="3">
    <location>
        <begin position="63"/>
        <end position="213"/>
    </location>
</feature>
<dbReference type="Gene3D" id="1.20.1260.10">
    <property type="match status" value="1"/>
</dbReference>
<dbReference type="PANTHER" id="PTHR36933">
    <property type="entry name" value="SLL0788 PROTEIN"/>
    <property type="match status" value="1"/>
</dbReference>
<evidence type="ECO:0000256" key="1">
    <source>
        <dbReference type="SAM" id="MobiDB-lite"/>
    </source>
</evidence>
<dbReference type="OrthoDB" id="26872at2"/>
<dbReference type="AlphaFoldDB" id="A0A3Q9EP35"/>
<organism evidence="4 5">
    <name type="scientific">Streptomyces cyaneochromogenes</name>
    <dbReference type="NCBI Taxonomy" id="2496836"/>
    <lineage>
        <taxon>Bacteria</taxon>
        <taxon>Bacillati</taxon>
        <taxon>Actinomycetota</taxon>
        <taxon>Actinomycetes</taxon>
        <taxon>Kitasatosporales</taxon>
        <taxon>Streptomycetaceae</taxon>
        <taxon>Streptomyces</taxon>
    </lineage>
</organism>
<feature type="chain" id="PRO_5039058099" evidence="2">
    <location>
        <begin position="26"/>
        <end position="218"/>
    </location>
</feature>
<dbReference type="PROSITE" id="PS51257">
    <property type="entry name" value="PROKAR_LIPOPROTEIN"/>
    <property type="match status" value="1"/>
</dbReference>
<feature type="region of interest" description="Disordered" evidence="1">
    <location>
        <begin position="126"/>
        <end position="153"/>
    </location>
</feature>
<dbReference type="PANTHER" id="PTHR36933:SF1">
    <property type="entry name" value="SLL0788 PROTEIN"/>
    <property type="match status" value="1"/>
</dbReference>
<reference evidence="4 5" key="1">
    <citation type="journal article" date="2019" name="Int. J. Syst. Evol. Microbiol.">
        <title>Streptomyces cyaneochromogenes sp. nov., a blue pigment-producing actinomycete from manganese-contaminated soil.</title>
        <authorList>
            <person name="Tang X."/>
            <person name="Zhao J."/>
            <person name="Li K."/>
            <person name="Chen Z."/>
            <person name="Sun Y."/>
            <person name="Gao J."/>
        </authorList>
    </citation>
    <scope>NUCLEOTIDE SEQUENCE [LARGE SCALE GENOMIC DNA]</scope>
    <source>
        <strain evidence="4 5">MK-45</strain>
    </source>
</reference>
<name>A0A3Q9EP35_9ACTN</name>
<feature type="signal peptide" evidence="2">
    <location>
        <begin position="1"/>
        <end position="25"/>
    </location>
</feature>
<evidence type="ECO:0000313" key="5">
    <source>
        <dbReference type="Proteomes" id="UP000280298"/>
    </source>
</evidence>
<dbReference type="Pfam" id="PF03713">
    <property type="entry name" value="DUF305"/>
    <property type="match status" value="1"/>
</dbReference>
<proteinExistence type="predicted"/>
<evidence type="ECO:0000256" key="2">
    <source>
        <dbReference type="SAM" id="SignalP"/>
    </source>
</evidence>
<keyword evidence="2" id="KW-0732">Signal</keyword>
<keyword evidence="5" id="KW-1185">Reference proteome</keyword>
<dbReference type="Proteomes" id="UP000280298">
    <property type="component" value="Chromosome"/>
</dbReference>
<accession>A0A3Q9EP35</accession>
<dbReference type="EMBL" id="CP034539">
    <property type="protein sequence ID" value="AZQ36173.1"/>
    <property type="molecule type" value="Genomic_DNA"/>
</dbReference>
<feature type="compositionally biased region" description="Low complexity" evidence="1">
    <location>
        <begin position="42"/>
        <end position="58"/>
    </location>
</feature>
<dbReference type="InterPro" id="IPR012347">
    <property type="entry name" value="Ferritin-like"/>
</dbReference>
<gene>
    <name evidence="4" type="ORF">EJ357_24030</name>
</gene>
<dbReference type="InterPro" id="IPR005183">
    <property type="entry name" value="DUF305_CopM-like"/>
</dbReference>